<keyword evidence="1" id="KW-0732">Signal</keyword>
<organism evidence="3 4">
    <name type="scientific">Negadavirga shengliensis</name>
    <dbReference type="NCBI Taxonomy" id="1389218"/>
    <lineage>
        <taxon>Bacteria</taxon>
        <taxon>Pseudomonadati</taxon>
        <taxon>Bacteroidota</taxon>
        <taxon>Cytophagia</taxon>
        <taxon>Cytophagales</taxon>
        <taxon>Cyclobacteriaceae</taxon>
        <taxon>Negadavirga</taxon>
    </lineage>
</organism>
<dbReference type="RefSeq" id="WP_377065339.1">
    <property type="nucleotide sequence ID" value="NZ_JBHSJJ010000007.1"/>
</dbReference>
<feature type="domain" description="Outer membrane protein beta-barrel" evidence="2">
    <location>
        <begin position="23"/>
        <end position="173"/>
    </location>
</feature>
<evidence type="ECO:0000313" key="3">
    <source>
        <dbReference type="EMBL" id="MFC4872756.1"/>
    </source>
</evidence>
<reference evidence="4" key="1">
    <citation type="journal article" date="2019" name="Int. J. Syst. Evol. Microbiol.">
        <title>The Global Catalogue of Microorganisms (GCM) 10K type strain sequencing project: providing services to taxonomists for standard genome sequencing and annotation.</title>
        <authorList>
            <consortium name="The Broad Institute Genomics Platform"/>
            <consortium name="The Broad Institute Genome Sequencing Center for Infectious Disease"/>
            <person name="Wu L."/>
            <person name="Ma J."/>
        </authorList>
    </citation>
    <scope>NUCLEOTIDE SEQUENCE [LARGE SCALE GENOMIC DNA]</scope>
    <source>
        <strain evidence="4">CGMCC 4.7466</strain>
    </source>
</reference>
<dbReference type="Proteomes" id="UP001595818">
    <property type="component" value="Unassembled WGS sequence"/>
</dbReference>
<dbReference type="Pfam" id="PF13568">
    <property type="entry name" value="OMP_b-brl_2"/>
    <property type="match status" value="1"/>
</dbReference>
<evidence type="ECO:0000256" key="1">
    <source>
        <dbReference type="SAM" id="SignalP"/>
    </source>
</evidence>
<dbReference type="SUPFAM" id="SSF56925">
    <property type="entry name" value="OMPA-like"/>
    <property type="match status" value="1"/>
</dbReference>
<protein>
    <submittedName>
        <fullName evidence="3">Porin family protein</fullName>
    </submittedName>
</protein>
<feature type="chain" id="PRO_5045613770" evidence="1">
    <location>
        <begin position="25"/>
        <end position="200"/>
    </location>
</feature>
<gene>
    <name evidence="3" type="ORF">ACFPFU_13755</name>
</gene>
<sequence length="200" mass="21635">MKIRAIIGASIFILSLLTSIHVNAQEFSVGPKLGLSQGNISVNGTDYVSGNDKLGYHLGLFARLGGNRIFLQPEVLYTNTGGEFESQQGNDNITYTASFNRLDVPVMAGYKFANVFRLQAGPVMTFIINSDFHSDTQNGAVPDYNNATLGYQAGIGLDIANMILDLKYEGALGKHAESIAGLATDQRQNQLILSLGIRLF</sequence>
<name>A0ABV9T2L2_9BACT</name>
<evidence type="ECO:0000313" key="4">
    <source>
        <dbReference type="Proteomes" id="UP001595818"/>
    </source>
</evidence>
<dbReference type="InterPro" id="IPR025665">
    <property type="entry name" value="Beta-barrel_OMP_2"/>
</dbReference>
<keyword evidence="4" id="KW-1185">Reference proteome</keyword>
<evidence type="ECO:0000259" key="2">
    <source>
        <dbReference type="Pfam" id="PF13568"/>
    </source>
</evidence>
<proteinExistence type="predicted"/>
<dbReference type="EMBL" id="JBHSJJ010000007">
    <property type="protein sequence ID" value="MFC4872756.1"/>
    <property type="molecule type" value="Genomic_DNA"/>
</dbReference>
<dbReference type="InterPro" id="IPR011250">
    <property type="entry name" value="OMP/PagP_B-barrel"/>
</dbReference>
<comment type="caution">
    <text evidence="3">The sequence shown here is derived from an EMBL/GenBank/DDBJ whole genome shotgun (WGS) entry which is preliminary data.</text>
</comment>
<feature type="signal peptide" evidence="1">
    <location>
        <begin position="1"/>
        <end position="24"/>
    </location>
</feature>
<accession>A0ABV9T2L2</accession>